<dbReference type="SUPFAM" id="SSF57667">
    <property type="entry name" value="beta-beta-alpha zinc fingers"/>
    <property type="match status" value="2"/>
</dbReference>
<reference evidence="7 8" key="1">
    <citation type="journal article" date="2017" name="Mol. Plant">
        <title>The Genome of Medicinal Plant Macleaya cordata Provides New Insights into Benzylisoquinoline Alkaloids Metabolism.</title>
        <authorList>
            <person name="Liu X."/>
            <person name="Liu Y."/>
            <person name="Huang P."/>
            <person name="Ma Y."/>
            <person name="Qing Z."/>
            <person name="Tang Q."/>
            <person name="Cao H."/>
            <person name="Cheng P."/>
            <person name="Zheng Y."/>
            <person name="Yuan Z."/>
            <person name="Zhou Y."/>
            <person name="Liu J."/>
            <person name="Tang Z."/>
            <person name="Zhuo Y."/>
            <person name="Zhang Y."/>
            <person name="Yu L."/>
            <person name="Huang J."/>
            <person name="Yang P."/>
            <person name="Peng Q."/>
            <person name="Zhang J."/>
            <person name="Jiang W."/>
            <person name="Zhang Z."/>
            <person name="Lin K."/>
            <person name="Ro D.K."/>
            <person name="Chen X."/>
            <person name="Xiong X."/>
            <person name="Shang Y."/>
            <person name="Huang S."/>
            <person name="Zeng J."/>
        </authorList>
    </citation>
    <scope>NUCLEOTIDE SEQUENCE [LARGE SCALE GENOMIC DNA]</scope>
    <source>
        <strain evidence="8">cv. BLH2017</strain>
        <tissue evidence="7">Root</tissue>
    </source>
</reference>
<organism evidence="7 8">
    <name type="scientific">Macleaya cordata</name>
    <name type="common">Five-seeded plume-poppy</name>
    <name type="synonym">Bocconia cordata</name>
    <dbReference type="NCBI Taxonomy" id="56857"/>
    <lineage>
        <taxon>Eukaryota</taxon>
        <taxon>Viridiplantae</taxon>
        <taxon>Streptophyta</taxon>
        <taxon>Embryophyta</taxon>
        <taxon>Tracheophyta</taxon>
        <taxon>Spermatophyta</taxon>
        <taxon>Magnoliopsida</taxon>
        <taxon>Ranunculales</taxon>
        <taxon>Papaveraceae</taxon>
        <taxon>Papaveroideae</taxon>
        <taxon>Macleaya</taxon>
    </lineage>
</organism>
<dbReference type="SMART" id="SM00451">
    <property type="entry name" value="ZnF_U1"/>
    <property type="match status" value="2"/>
</dbReference>
<feature type="domain" description="U1-type" evidence="6">
    <location>
        <begin position="171"/>
        <end position="205"/>
    </location>
</feature>
<dbReference type="OrthoDB" id="10009287at2759"/>
<evidence type="ECO:0000256" key="1">
    <source>
        <dbReference type="ARBA" id="ARBA00022723"/>
    </source>
</evidence>
<feature type="domain" description="C2H2-type" evidence="5">
    <location>
        <begin position="174"/>
        <end position="198"/>
    </location>
</feature>
<dbReference type="EMBL" id="MVGT01002191">
    <property type="protein sequence ID" value="OVA09147.1"/>
    <property type="molecule type" value="Genomic_DNA"/>
</dbReference>
<dbReference type="FunCoup" id="A0A200QFH3">
    <property type="interactions" value="3"/>
</dbReference>
<dbReference type="InterPro" id="IPR003604">
    <property type="entry name" value="Matrin/U1-like-C_Znf_C2H2"/>
</dbReference>
<dbReference type="GO" id="GO:0008270">
    <property type="term" value="F:zinc ion binding"/>
    <property type="evidence" value="ECO:0007669"/>
    <property type="project" value="UniProtKB-KW"/>
</dbReference>
<sequence length="377" mass="41661">MRNSGPVGEALQREIEKSRIREEILAEEIIRRRTLEAEVRRELAMERGLSIRREEGFSLVANSSCPSMWSDPRGSLVNHFNQHHHHPDDSRVLEESLSLSSRPDVAEVESFPFQRHPDAANKVTEMSKRPGGPVLFIAKPTNPNLAGIKRKVAAVGGMSELALGSSKKKPQKEWSCALCQVSATSEQGLNDHLKGKKHRAREAEFRANGAASKDSDSSTTSPRESDKSELAKISSSPEPDDGKMPVQSKQLVKKNREAAVQKKQKPEDLKKRFKFWCEHCQIGCHSATVLADHKRGKKHIARLQATKQDGKVVLATTTTTTTTTEATAGKEEAVEEANEEIIENVDGEVDGGEEAQEEEALQMKATVNEVAEAEKSF</sequence>
<dbReference type="Pfam" id="PF12171">
    <property type="entry name" value="zf-C2H2_jaz"/>
    <property type="match status" value="1"/>
</dbReference>
<dbReference type="GO" id="GO:0003676">
    <property type="term" value="F:nucleic acid binding"/>
    <property type="evidence" value="ECO:0007669"/>
    <property type="project" value="InterPro"/>
</dbReference>
<evidence type="ECO:0000259" key="6">
    <source>
        <dbReference type="SMART" id="SM00451"/>
    </source>
</evidence>
<dbReference type="STRING" id="56857.A0A200QFH3"/>
<keyword evidence="1" id="KW-0479">Metal-binding</keyword>
<evidence type="ECO:0000256" key="4">
    <source>
        <dbReference type="SAM" id="MobiDB-lite"/>
    </source>
</evidence>
<evidence type="ECO:0000313" key="8">
    <source>
        <dbReference type="Proteomes" id="UP000195402"/>
    </source>
</evidence>
<dbReference type="SMART" id="SM00355">
    <property type="entry name" value="ZnF_C2H2"/>
    <property type="match status" value="2"/>
</dbReference>
<evidence type="ECO:0000259" key="5">
    <source>
        <dbReference type="SMART" id="SM00355"/>
    </source>
</evidence>
<dbReference type="Pfam" id="PF12874">
    <property type="entry name" value="zf-met"/>
    <property type="match status" value="1"/>
</dbReference>
<dbReference type="InterPro" id="IPR036236">
    <property type="entry name" value="Znf_C2H2_sf"/>
</dbReference>
<feature type="compositionally biased region" description="Basic and acidic residues" evidence="4">
    <location>
        <begin position="254"/>
        <end position="265"/>
    </location>
</feature>
<feature type="domain" description="U1-type" evidence="6">
    <location>
        <begin position="272"/>
        <end position="306"/>
    </location>
</feature>
<proteinExistence type="predicted"/>
<accession>A0A200QFH3</accession>
<dbReference type="InterPro" id="IPR013087">
    <property type="entry name" value="Znf_C2H2_type"/>
</dbReference>
<gene>
    <name evidence="7" type="ORF">BVC80_6381g1</name>
</gene>
<name>A0A200QFH3_MACCD</name>
<dbReference type="Gene3D" id="3.30.160.60">
    <property type="entry name" value="Classic Zinc Finger"/>
    <property type="match status" value="2"/>
</dbReference>
<evidence type="ECO:0000256" key="3">
    <source>
        <dbReference type="ARBA" id="ARBA00022833"/>
    </source>
</evidence>
<dbReference type="PANTHER" id="PTHR47487:SF8">
    <property type="entry name" value="OS08G0270900 PROTEIN"/>
    <property type="match status" value="1"/>
</dbReference>
<protein>
    <submittedName>
        <fullName evidence="7">Zinc finger protein</fullName>
    </submittedName>
</protein>
<dbReference type="Proteomes" id="UP000195402">
    <property type="component" value="Unassembled WGS sequence"/>
</dbReference>
<evidence type="ECO:0000313" key="7">
    <source>
        <dbReference type="EMBL" id="OVA09147.1"/>
    </source>
</evidence>
<feature type="domain" description="C2H2-type" evidence="5">
    <location>
        <begin position="275"/>
        <end position="299"/>
    </location>
</feature>
<dbReference type="OMA" id="IAMWITQ"/>
<feature type="region of interest" description="Disordered" evidence="4">
    <location>
        <begin position="189"/>
        <end position="265"/>
    </location>
</feature>
<dbReference type="InterPro" id="IPR022755">
    <property type="entry name" value="Znf_C2H2_jaz"/>
</dbReference>
<dbReference type="PANTHER" id="PTHR47487">
    <property type="entry name" value="OS06G0651300 PROTEIN-RELATED"/>
    <property type="match status" value="1"/>
</dbReference>
<keyword evidence="2" id="KW-0863">Zinc-finger</keyword>
<keyword evidence="8" id="KW-1185">Reference proteome</keyword>
<keyword evidence="3" id="KW-0862">Zinc</keyword>
<evidence type="ECO:0000256" key="2">
    <source>
        <dbReference type="ARBA" id="ARBA00022771"/>
    </source>
</evidence>
<dbReference type="InParanoid" id="A0A200QFH3"/>
<dbReference type="AlphaFoldDB" id="A0A200QFH3"/>
<comment type="caution">
    <text evidence="7">The sequence shown here is derived from an EMBL/GenBank/DDBJ whole genome shotgun (WGS) entry which is preliminary data.</text>
</comment>